<evidence type="ECO:0000313" key="4">
    <source>
        <dbReference type="Proteomes" id="UP001595741"/>
    </source>
</evidence>
<dbReference type="SUPFAM" id="SSF51735">
    <property type="entry name" value="NAD(P)-binding Rossmann-fold domains"/>
    <property type="match status" value="1"/>
</dbReference>
<dbReference type="PANTHER" id="PTHR12126">
    <property type="entry name" value="NADH-UBIQUINONE OXIDOREDUCTASE 39 KDA SUBUNIT-RELATED"/>
    <property type="match status" value="1"/>
</dbReference>
<accession>A0ABV7RFZ7</accession>
<dbReference type="Pfam" id="PF01370">
    <property type="entry name" value="Epimerase"/>
    <property type="match status" value="1"/>
</dbReference>
<evidence type="ECO:0000259" key="2">
    <source>
        <dbReference type="Pfam" id="PF01370"/>
    </source>
</evidence>
<dbReference type="InterPro" id="IPR051207">
    <property type="entry name" value="ComplexI_NDUFA9_subunit"/>
</dbReference>
<name>A0ABV7RFZ7_9NEIS</name>
<dbReference type="Gene3D" id="3.40.50.720">
    <property type="entry name" value="NAD(P)-binding Rossmann-like Domain"/>
    <property type="match status" value="1"/>
</dbReference>
<keyword evidence="4" id="KW-1185">Reference proteome</keyword>
<feature type="compositionally biased region" description="Low complexity" evidence="1">
    <location>
        <begin position="265"/>
        <end position="276"/>
    </location>
</feature>
<organism evidence="3 4">
    <name type="scientific">Vogesella facilis</name>
    <dbReference type="NCBI Taxonomy" id="1655232"/>
    <lineage>
        <taxon>Bacteria</taxon>
        <taxon>Pseudomonadati</taxon>
        <taxon>Pseudomonadota</taxon>
        <taxon>Betaproteobacteria</taxon>
        <taxon>Neisseriales</taxon>
        <taxon>Chromobacteriaceae</taxon>
        <taxon>Vogesella</taxon>
    </lineage>
</organism>
<gene>
    <name evidence="3" type="ORF">ACFOLG_05220</name>
</gene>
<feature type="region of interest" description="Disordered" evidence="1">
    <location>
        <begin position="265"/>
        <end position="287"/>
    </location>
</feature>
<evidence type="ECO:0000256" key="1">
    <source>
        <dbReference type="SAM" id="MobiDB-lite"/>
    </source>
</evidence>
<dbReference type="EMBL" id="JBHRXN010000010">
    <property type="protein sequence ID" value="MFC3531580.1"/>
    <property type="molecule type" value="Genomic_DNA"/>
</dbReference>
<proteinExistence type="predicted"/>
<dbReference type="InterPro" id="IPR036291">
    <property type="entry name" value="NAD(P)-bd_dom_sf"/>
</dbReference>
<dbReference type="RefSeq" id="WP_386089200.1">
    <property type="nucleotide sequence ID" value="NZ_JBHRXN010000010.1"/>
</dbReference>
<evidence type="ECO:0000313" key="3">
    <source>
        <dbReference type="EMBL" id="MFC3531580.1"/>
    </source>
</evidence>
<comment type="caution">
    <text evidence="3">The sequence shown here is derived from an EMBL/GenBank/DDBJ whole genome shotgun (WGS) entry which is preliminary data.</text>
</comment>
<dbReference type="InterPro" id="IPR001509">
    <property type="entry name" value="Epimerase_deHydtase"/>
</dbReference>
<dbReference type="PANTHER" id="PTHR12126:SF11">
    <property type="entry name" value="NADH DEHYDROGENASE [UBIQUINONE] 1 ALPHA SUBCOMPLEX SUBUNIT 9, MITOCHONDRIAL"/>
    <property type="match status" value="1"/>
</dbReference>
<sequence>MNILLAGASGFIGRHLSAALLAAGHHVRPLSRRHGADFSQLHSAQHWLPHLAGADVVINAVGIIAEQPGQRFASLHTQAPCALFDACVQAGISRVIQISALGCDDSAFTAYHLSKLAADRHLRSLPLDWLVLRPALVYGPGSASSAAFMQLARLPLLPLPDGGRQLVQPVHISDVVAAVLQALAQGVAGQSVDVVGPQPLRFADWLQTIRAARGQAPAPVLAIPPALLLALLRVGRHLSPLLQPDNLRMLLASRAANPEPLARLLGRPPLSPSPQLFFHADTPGESS</sequence>
<feature type="domain" description="NAD-dependent epimerase/dehydratase" evidence="2">
    <location>
        <begin position="3"/>
        <end position="191"/>
    </location>
</feature>
<protein>
    <submittedName>
        <fullName evidence="3">NAD-dependent epimerase/dehydratase family protein</fullName>
    </submittedName>
</protein>
<dbReference type="Proteomes" id="UP001595741">
    <property type="component" value="Unassembled WGS sequence"/>
</dbReference>
<reference evidence="4" key="1">
    <citation type="journal article" date="2019" name="Int. J. Syst. Evol. Microbiol.">
        <title>The Global Catalogue of Microorganisms (GCM) 10K type strain sequencing project: providing services to taxonomists for standard genome sequencing and annotation.</title>
        <authorList>
            <consortium name="The Broad Institute Genomics Platform"/>
            <consortium name="The Broad Institute Genome Sequencing Center for Infectious Disease"/>
            <person name="Wu L."/>
            <person name="Ma J."/>
        </authorList>
    </citation>
    <scope>NUCLEOTIDE SEQUENCE [LARGE SCALE GENOMIC DNA]</scope>
    <source>
        <strain evidence="4">KCTC 42742</strain>
    </source>
</reference>